<dbReference type="SUPFAM" id="SSF51445">
    <property type="entry name" value="(Trans)glycosidases"/>
    <property type="match status" value="1"/>
</dbReference>
<dbReference type="PANTHER" id="PTHR11452:SF36">
    <property type="entry name" value="ALPHA-GALACTOSIDASE"/>
    <property type="match status" value="1"/>
</dbReference>
<evidence type="ECO:0000256" key="1">
    <source>
        <dbReference type="ARBA" id="ARBA00009743"/>
    </source>
</evidence>
<evidence type="ECO:0000256" key="2">
    <source>
        <dbReference type="ARBA" id="ARBA00022801"/>
    </source>
</evidence>
<comment type="similarity">
    <text evidence="1">Belongs to the glycosyl hydrolase 27 family.</text>
</comment>
<dbReference type="InterPro" id="IPR017853">
    <property type="entry name" value="GH"/>
</dbReference>
<accession>A0AAW0JXG7</accession>
<dbReference type="InterPro" id="IPR013780">
    <property type="entry name" value="Glyco_hydro_b"/>
</dbReference>
<dbReference type="GO" id="GO:0004553">
    <property type="term" value="F:hydrolase activity, hydrolyzing O-glycosyl compounds"/>
    <property type="evidence" value="ECO:0007669"/>
    <property type="project" value="InterPro"/>
</dbReference>
<proteinExistence type="inferred from homology"/>
<dbReference type="Pfam" id="PF16499">
    <property type="entry name" value="Melibiase_2"/>
    <property type="match status" value="1"/>
</dbReference>
<keyword evidence="5" id="KW-1185">Reference proteome</keyword>
<gene>
    <name evidence="4" type="primary">AGAL2</name>
    <name evidence="4" type="ORF">CFP56_027618</name>
</gene>
<dbReference type="AlphaFoldDB" id="A0AAW0JXG7"/>
<keyword evidence="2" id="KW-0378">Hydrolase</keyword>
<reference evidence="4 5" key="1">
    <citation type="journal article" date="2018" name="Sci. Data">
        <title>The draft genome sequence of cork oak.</title>
        <authorList>
            <person name="Ramos A.M."/>
            <person name="Usie A."/>
            <person name="Barbosa P."/>
            <person name="Barros P.M."/>
            <person name="Capote T."/>
            <person name="Chaves I."/>
            <person name="Simoes F."/>
            <person name="Abreu I."/>
            <person name="Carrasquinho I."/>
            <person name="Faro C."/>
            <person name="Guimaraes J.B."/>
            <person name="Mendonca D."/>
            <person name="Nobrega F."/>
            <person name="Rodrigues L."/>
            <person name="Saibo N.J.M."/>
            <person name="Varela M.C."/>
            <person name="Egas C."/>
            <person name="Matos J."/>
            <person name="Miguel C.M."/>
            <person name="Oliveira M.M."/>
            <person name="Ricardo C.P."/>
            <person name="Goncalves S."/>
        </authorList>
    </citation>
    <scope>NUCLEOTIDE SEQUENCE [LARGE SCALE GENOMIC DNA]</scope>
    <source>
        <strain evidence="5">cv. HL8</strain>
    </source>
</reference>
<dbReference type="Gene3D" id="3.20.20.70">
    <property type="entry name" value="Aldolase class I"/>
    <property type="match status" value="2"/>
</dbReference>
<keyword evidence="3" id="KW-0326">Glycosidase</keyword>
<evidence type="ECO:0000313" key="5">
    <source>
        <dbReference type="Proteomes" id="UP000237347"/>
    </source>
</evidence>
<name>A0AAW0JXG7_QUESU</name>
<dbReference type="InterPro" id="IPR013785">
    <property type="entry name" value="Aldolase_TIM"/>
</dbReference>
<evidence type="ECO:0000256" key="3">
    <source>
        <dbReference type="ARBA" id="ARBA00023295"/>
    </source>
</evidence>
<organism evidence="4 5">
    <name type="scientific">Quercus suber</name>
    <name type="common">Cork oak</name>
    <dbReference type="NCBI Taxonomy" id="58331"/>
    <lineage>
        <taxon>Eukaryota</taxon>
        <taxon>Viridiplantae</taxon>
        <taxon>Streptophyta</taxon>
        <taxon>Embryophyta</taxon>
        <taxon>Tracheophyta</taxon>
        <taxon>Spermatophyta</taxon>
        <taxon>Magnoliopsida</taxon>
        <taxon>eudicotyledons</taxon>
        <taxon>Gunneridae</taxon>
        <taxon>Pentapetalae</taxon>
        <taxon>rosids</taxon>
        <taxon>fabids</taxon>
        <taxon>Fagales</taxon>
        <taxon>Fagaceae</taxon>
        <taxon>Quercus</taxon>
    </lineage>
</organism>
<feature type="non-terminal residue" evidence="4">
    <location>
        <position position="241"/>
    </location>
</feature>
<dbReference type="InterPro" id="IPR002241">
    <property type="entry name" value="Glyco_hydro_27"/>
</dbReference>
<comment type="caution">
    <text evidence="4">The sequence shown here is derived from an EMBL/GenBank/DDBJ whole genome shotgun (WGS) entry which is preliminary data.</text>
</comment>
<dbReference type="SUPFAM" id="SSF51011">
    <property type="entry name" value="Glycosyl hydrolase domain"/>
    <property type="match status" value="1"/>
</dbReference>
<dbReference type="PANTHER" id="PTHR11452">
    <property type="entry name" value="ALPHA-GALACTOSIDASE/ALPHA-N-ACETYLGALACTOSAMINIDASE"/>
    <property type="match status" value="1"/>
</dbReference>
<dbReference type="EMBL" id="PKMF04000450">
    <property type="protein sequence ID" value="KAK7831130.1"/>
    <property type="molecule type" value="Genomic_DNA"/>
</dbReference>
<dbReference type="Proteomes" id="UP000237347">
    <property type="component" value="Unassembled WGS sequence"/>
</dbReference>
<protein>
    <submittedName>
        <fullName evidence="4">Alpha-galactosidase 2</fullName>
    </submittedName>
</protein>
<dbReference type="GO" id="GO:0005975">
    <property type="term" value="P:carbohydrate metabolic process"/>
    <property type="evidence" value="ECO:0007669"/>
    <property type="project" value="InterPro"/>
</dbReference>
<sequence length="241" mass="27375">MPGSLGHEDIDARTFAEWGIDYLKYDNCYHDGSKPLDRFARMSYALQKILTGKYSHRGEENPAKWASRYGNGWRTTTDIKDIWERSNSHSFCFHMKTTFGEDMLDLAGGMASLLIGCDIRSASRETLRILGNKEVIDVNQDPLGVQARKIRSKAGLEVWAGPLSWRRVVIVLWNRSKYRPPISVGWREVGLSPITCLRLMGALIHFQEYTLSVDCTCCSSRLQNVYPNFNLKGRGALHSII</sequence>
<dbReference type="GO" id="GO:0009505">
    <property type="term" value="C:plant-type cell wall"/>
    <property type="evidence" value="ECO:0007669"/>
    <property type="project" value="TreeGrafter"/>
</dbReference>
<dbReference type="Gene3D" id="2.60.40.1180">
    <property type="entry name" value="Golgi alpha-mannosidase II"/>
    <property type="match status" value="1"/>
</dbReference>
<evidence type="ECO:0000313" key="4">
    <source>
        <dbReference type="EMBL" id="KAK7831130.1"/>
    </source>
</evidence>